<dbReference type="GO" id="GO:0003964">
    <property type="term" value="F:RNA-directed DNA polymerase activity"/>
    <property type="evidence" value="ECO:0007669"/>
    <property type="project" value="UniProtKB-KW"/>
</dbReference>
<feature type="compositionally biased region" description="Acidic residues" evidence="1">
    <location>
        <begin position="174"/>
        <end position="183"/>
    </location>
</feature>
<organism evidence="3 4">
    <name type="scientific">Tanacetum coccineum</name>
    <dbReference type="NCBI Taxonomy" id="301880"/>
    <lineage>
        <taxon>Eukaryota</taxon>
        <taxon>Viridiplantae</taxon>
        <taxon>Streptophyta</taxon>
        <taxon>Embryophyta</taxon>
        <taxon>Tracheophyta</taxon>
        <taxon>Spermatophyta</taxon>
        <taxon>Magnoliopsida</taxon>
        <taxon>eudicotyledons</taxon>
        <taxon>Gunneridae</taxon>
        <taxon>Pentapetalae</taxon>
        <taxon>asterids</taxon>
        <taxon>campanulids</taxon>
        <taxon>Asterales</taxon>
        <taxon>Asteraceae</taxon>
        <taxon>Asteroideae</taxon>
        <taxon>Anthemideae</taxon>
        <taxon>Anthemidinae</taxon>
        <taxon>Tanacetum</taxon>
    </lineage>
</organism>
<evidence type="ECO:0000256" key="1">
    <source>
        <dbReference type="SAM" id="MobiDB-lite"/>
    </source>
</evidence>
<feature type="compositionally biased region" description="Basic and acidic residues" evidence="1">
    <location>
        <begin position="149"/>
        <end position="162"/>
    </location>
</feature>
<proteinExistence type="predicted"/>
<dbReference type="Proteomes" id="UP001151760">
    <property type="component" value="Unassembled WGS sequence"/>
</dbReference>
<dbReference type="InterPro" id="IPR026960">
    <property type="entry name" value="RVT-Znf"/>
</dbReference>
<gene>
    <name evidence="3" type="ORF">Tco_0726781</name>
</gene>
<evidence type="ECO:0000313" key="4">
    <source>
        <dbReference type="Proteomes" id="UP001151760"/>
    </source>
</evidence>
<feature type="region of interest" description="Disordered" evidence="1">
    <location>
        <begin position="149"/>
        <end position="183"/>
    </location>
</feature>
<dbReference type="Pfam" id="PF13966">
    <property type="entry name" value="zf-RVT"/>
    <property type="match status" value="1"/>
</dbReference>
<accession>A0ABQ4YIV1</accession>
<feature type="domain" description="Reverse transcriptase zinc-binding" evidence="2">
    <location>
        <begin position="77"/>
        <end position="127"/>
    </location>
</feature>
<evidence type="ECO:0000313" key="3">
    <source>
        <dbReference type="EMBL" id="GJS76900.1"/>
    </source>
</evidence>
<keyword evidence="3" id="KW-0695">RNA-directed DNA polymerase</keyword>
<comment type="caution">
    <text evidence="3">The sequence shown here is derived from an EMBL/GenBank/DDBJ whole genome shotgun (WGS) entry which is preliminary data.</text>
</comment>
<name>A0ABQ4YIV1_9ASTR</name>
<sequence length="183" mass="20845">MWCSQSPLNRFLTPRDITREGFSIQSKVADLVTNGTWNWPLSWLAKAPNLMSIAAPTLVNQNDRIQWRDVHGNMVDFSVKLAWESLRPRGDEVSWYKTVWFAHCIPRHAFHLWLIMRRCLITQDMLRPCDVGPSVDISSLSEYEDDHDALGGDHIHHGEDGGARNGNYNNLGDNDVEEGNSSD</sequence>
<reference evidence="3" key="2">
    <citation type="submission" date="2022-01" db="EMBL/GenBank/DDBJ databases">
        <authorList>
            <person name="Yamashiro T."/>
            <person name="Shiraishi A."/>
            <person name="Satake H."/>
            <person name="Nakayama K."/>
        </authorList>
    </citation>
    <scope>NUCLEOTIDE SEQUENCE</scope>
</reference>
<keyword evidence="3" id="KW-0808">Transferase</keyword>
<protein>
    <submittedName>
        <fullName evidence="3">Reverse transcriptase domain-containing protein</fullName>
    </submittedName>
</protein>
<evidence type="ECO:0000259" key="2">
    <source>
        <dbReference type="Pfam" id="PF13966"/>
    </source>
</evidence>
<reference evidence="3" key="1">
    <citation type="journal article" date="2022" name="Int. J. Mol. Sci.">
        <title>Draft Genome of Tanacetum Coccineum: Genomic Comparison of Closely Related Tanacetum-Family Plants.</title>
        <authorList>
            <person name="Yamashiro T."/>
            <person name="Shiraishi A."/>
            <person name="Nakayama K."/>
            <person name="Satake H."/>
        </authorList>
    </citation>
    <scope>NUCLEOTIDE SEQUENCE</scope>
</reference>
<keyword evidence="3" id="KW-0548">Nucleotidyltransferase</keyword>
<keyword evidence="4" id="KW-1185">Reference proteome</keyword>
<dbReference type="EMBL" id="BQNB010010409">
    <property type="protein sequence ID" value="GJS76900.1"/>
    <property type="molecule type" value="Genomic_DNA"/>
</dbReference>